<dbReference type="InterPro" id="IPR036390">
    <property type="entry name" value="WH_DNA-bd_sf"/>
</dbReference>
<dbReference type="InterPro" id="IPR002577">
    <property type="entry name" value="HTH_HxlR"/>
</dbReference>
<dbReference type="InterPro" id="IPR036388">
    <property type="entry name" value="WH-like_DNA-bd_sf"/>
</dbReference>
<dbReference type="SUPFAM" id="SSF46785">
    <property type="entry name" value="Winged helix' DNA-binding domain"/>
    <property type="match status" value="1"/>
</dbReference>
<dbReference type="EMBL" id="LT906462">
    <property type="protein sequence ID" value="SNV56610.1"/>
    <property type="molecule type" value="Genomic_DNA"/>
</dbReference>
<evidence type="ECO:0000313" key="3">
    <source>
        <dbReference type="Proteomes" id="UP000242084"/>
    </source>
</evidence>
<keyword evidence="3" id="KW-1185">Reference proteome</keyword>
<dbReference type="Proteomes" id="UP000242084">
    <property type="component" value="Chromosome 1"/>
</dbReference>
<sequence length="98" mass="11568">MHEYHKHDLKFKIEKMGQNYGLMILLTVMNNEMEISEIYQALKEYNPTYIKENLDLLVNNGMLNIRIEEIMPPNIYYTISNQGKEIITVFEAIAQSKL</sequence>
<dbReference type="OrthoDB" id="2413899at2"/>
<evidence type="ECO:0000313" key="2">
    <source>
        <dbReference type="EMBL" id="SNV56610.1"/>
    </source>
</evidence>
<accession>A0A239YD33</accession>
<gene>
    <name evidence="2" type="ORF">SAMEA4384403_00259</name>
</gene>
<name>A0A239YD33_9STAP</name>
<proteinExistence type="predicted"/>
<feature type="domain" description="HTH hxlR-type" evidence="1">
    <location>
        <begin position="7"/>
        <end position="98"/>
    </location>
</feature>
<reference evidence="2 3" key="1">
    <citation type="submission" date="2017-06" db="EMBL/GenBank/DDBJ databases">
        <authorList>
            <consortium name="Pathogen Informatics"/>
        </authorList>
    </citation>
    <scope>NUCLEOTIDE SEQUENCE [LARGE SCALE GENOMIC DNA]</scope>
    <source>
        <strain evidence="2 3">NCTC13839</strain>
    </source>
</reference>
<dbReference type="Pfam" id="PF01638">
    <property type="entry name" value="HxlR"/>
    <property type="match status" value="1"/>
</dbReference>
<dbReference type="RefSeq" id="WP_095085643.1">
    <property type="nucleotide sequence ID" value="NZ_BMDM01000007.1"/>
</dbReference>
<protein>
    <submittedName>
        <fullName evidence="2">HxlR-like helix-turn-helix</fullName>
    </submittedName>
</protein>
<dbReference type="Gene3D" id="1.10.10.10">
    <property type="entry name" value="Winged helix-like DNA-binding domain superfamily/Winged helix DNA-binding domain"/>
    <property type="match status" value="1"/>
</dbReference>
<dbReference type="AlphaFoldDB" id="A0A239YD33"/>
<dbReference type="KEGG" id="sste:SAMEA4384403_0259"/>
<evidence type="ECO:0000259" key="1">
    <source>
        <dbReference type="PROSITE" id="PS51118"/>
    </source>
</evidence>
<dbReference type="PROSITE" id="PS51118">
    <property type="entry name" value="HTH_HXLR"/>
    <property type="match status" value="1"/>
</dbReference>
<organism evidence="2 3">
    <name type="scientific">Mammaliicoccus stepanovicii</name>
    <dbReference type="NCBI Taxonomy" id="643214"/>
    <lineage>
        <taxon>Bacteria</taxon>
        <taxon>Bacillati</taxon>
        <taxon>Bacillota</taxon>
        <taxon>Bacilli</taxon>
        <taxon>Bacillales</taxon>
        <taxon>Staphylococcaceae</taxon>
        <taxon>Mammaliicoccus</taxon>
    </lineage>
</organism>